<accession>A0ABV0KAW8</accession>
<gene>
    <name evidence="2" type="ORF">NC992_22650</name>
</gene>
<evidence type="ECO:0000313" key="2">
    <source>
        <dbReference type="EMBL" id="MEP0949696.1"/>
    </source>
</evidence>
<keyword evidence="3" id="KW-1185">Reference proteome</keyword>
<evidence type="ECO:0000313" key="3">
    <source>
        <dbReference type="Proteomes" id="UP001482513"/>
    </source>
</evidence>
<comment type="caution">
    <text evidence="2">The sequence shown here is derived from an EMBL/GenBank/DDBJ whole genome shotgun (WGS) entry which is preliminary data.</text>
</comment>
<protein>
    <submittedName>
        <fullName evidence="2">Uncharacterized protein</fullName>
    </submittedName>
</protein>
<reference evidence="2 3" key="1">
    <citation type="submission" date="2022-04" db="EMBL/GenBank/DDBJ databases">
        <title>Positive selection, recombination, and allopatry shape intraspecific diversity of widespread and dominant cyanobacteria.</title>
        <authorList>
            <person name="Wei J."/>
            <person name="Shu W."/>
            <person name="Hu C."/>
        </authorList>
    </citation>
    <scope>NUCLEOTIDE SEQUENCE [LARGE SCALE GENOMIC DNA]</scope>
    <source>
        <strain evidence="2 3">DQ-A4</strain>
    </source>
</reference>
<dbReference type="EMBL" id="JAMPKX010000014">
    <property type="protein sequence ID" value="MEP0949696.1"/>
    <property type="molecule type" value="Genomic_DNA"/>
</dbReference>
<feature type="region of interest" description="Disordered" evidence="1">
    <location>
        <begin position="187"/>
        <end position="206"/>
    </location>
</feature>
<dbReference type="Proteomes" id="UP001482513">
    <property type="component" value="Unassembled WGS sequence"/>
</dbReference>
<evidence type="ECO:0000256" key="1">
    <source>
        <dbReference type="SAM" id="MobiDB-lite"/>
    </source>
</evidence>
<name>A0ABV0KAW8_9CYAN</name>
<organism evidence="2 3">
    <name type="scientific">Leptolyngbya subtilissima DQ-A4</name>
    <dbReference type="NCBI Taxonomy" id="2933933"/>
    <lineage>
        <taxon>Bacteria</taxon>
        <taxon>Bacillati</taxon>
        <taxon>Cyanobacteriota</taxon>
        <taxon>Cyanophyceae</taxon>
        <taxon>Leptolyngbyales</taxon>
        <taxon>Leptolyngbyaceae</taxon>
        <taxon>Leptolyngbya group</taxon>
        <taxon>Leptolyngbya</taxon>
    </lineage>
</organism>
<dbReference type="RefSeq" id="WP_190707825.1">
    <property type="nucleotide sequence ID" value="NZ_JAMPKX010000014.1"/>
</dbReference>
<sequence>MEARTLGDFLRRIAIDYVRHGWFRYAVRTIPHGKDMLAVDAKMKATYGVTSCRTTRMRSRKKGIASVQYLRFGHTFVLLATDGYQDALGRITMRDIRESPLHFGGYSVGLARGTVVVEVERKVWQVTEAQLHNLSLIGKEPLEKALSSLPFYRFPGVVRQKLKLFQAINLKRKAAGLPLLTIEASKVFPPPPPTGNRPRRRKSRFG</sequence>
<feature type="compositionally biased region" description="Basic residues" evidence="1">
    <location>
        <begin position="197"/>
        <end position="206"/>
    </location>
</feature>
<proteinExistence type="predicted"/>